<dbReference type="InterPro" id="IPR053163">
    <property type="entry name" value="HTH-type_regulator_Rgg"/>
</dbReference>
<accession>A0AAW6B9F9</accession>
<dbReference type="GO" id="GO:0003677">
    <property type="term" value="F:DNA binding"/>
    <property type="evidence" value="ECO:0007669"/>
    <property type="project" value="InterPro"/>
</dbReference>
<sequence length="286" mass="33835">MTIGELLKEYRITQGKNQKEFTDSGMIVSQSYYSKVEKNIHRITADSLIELLHYNNIPLDEFFGRINQNDKIQHQQVKDFNNMLVDAYYDSDVNKIKQIKELVIQSNLPDKDKKEELLWVDAWLEVLKGPKDTPNTELREKVKDKIFNLPNFNKSNVALFCNFMQFYDLDSNKIIGRRIVEQYINSKDIKMQIALIAIIVNIIVFSLKEKRENEVSFFIESAEKIKTRPELVFYKIALYFFENIVNYHLTKNEKYYQRSVAAKDLLINIDMTQYGKVLEKLLITYK</sequence>
<dbReference type="NCBIfam" id="TIGR01716">
    <property type="entry name" value="RGG_Cterm"/>
    <property type="match status" value="1"/>
</dbReference>
<dbReference type="Pfam" id="PF01381">
    <property type="entry name" value="HTH_3"/>
    <property type="match status" value="1"/>
</dbReference>
<organism evidence="2 3">
    <name type="scientific">Lactobacillus amylovorus</name>
    <dbReference type="NCBI Taxonomy" id="1604"/>
    <lineage>
        <taxon>Bacteria</taxon>
        <taxon>Bacillati</taxon>
        <taxon>Bacillota</taxon>
        <taxon>Bacilli</taxon>
        <taxon>Lactobacillales</taxon>
        <taxon>Lactobacillaceae</taxon>
        <taxon>Lactobacillus</taxon>
    </lineage>
</organism>
<dbReference type="RefSeq" id="WP_271326849.1">
    <property type="nucleotide sequence ID" value="NZ_JAOTHC010000006.1"/>
</dbReference>
<dbReference type="InterPro" id="IPR001387">
    <property type="entry name" value="Cro/C1-type_HTH"/>
</dbReference>
<feature type="domain" description="HTH cro/C1-type" evidence="1">
    <location>
        <begin position="7"/>
        <end position="62"/>
    </location>
</feature>
<protein>
    <submittedName>
        <fullName evidence="2">Helix-turn-helix domain-containing protein</fullName>
    </submittedName>
</protein>
<dbReference type="InterPro" id="IPR010982">
    <property type="entry name" value="Lambda_DNA-bd_dom_sf"/>
</dbReference>
<name>A0AAW6B9F9_LACAM</name>
<evidence type="ECO:0000313" key="2">
    <source>
        <dbReference type="EMBL" id="MDB6246259.1"/>
    </source>
</evidence>
<dbReference type="Gene3D" id="1.25.40.400">
    <property type="match status" value="1"/>
</dbReference>
<dbReference type="Gene3D" id="1.10.260.40">
    <property type="entry name" value="lambda repressor-like DNA-binding domains"/>
    <property type="match status" value="1"/>
</dbReference>
<dbReference type="PANTHER" id="PTHR37038">
    <property type="entry name" value="TRANSCRIPTIONAL REGULATOR-RELATED"/>
    <property type="match status" value="1"/>
</dbReference>
<proteinExistence type="predicted"/>
<dbReference type="Proteomes" id="UP001141961">
    <property type="component" value="Unassembled WGS sequence"/>
</dbReference>
<reference evidence="2" key="2">
    <citation type="submission" date="2022-10" db="EMBL/GenBank/DDBJ databases">
        <authorList>
            <person name="Kostovova I."/>
            <person name="Moravkova M."/>
            <person name="Pechar R."/>
        </authorList>
    </citation>
    <scope>NUCLEOTIDE SEQUENCE</scope>
    <source>
        <strain evidence="2">M597B</strain>
    </source>
</reference>
<dbReference type="Pfam" id="PF21259">
    <property type="entry name" value="Rgg_C"/>
    <property type="match status" value="1"/>
</dbReference>
<dbReference type="SUPFAM" id="SSF47413">
    <property type="entry name" value="lambda repressor-like DNA-binding domains"/>
    <property type="match status" value="1"/>
</dbReference>
<dbReference type="InterPro" id="IPR010057">
    <property type="entry name" value="Transcription_activator_Rgg_C"/>
</dbReference>
<dbReference type="PROSITE" id="PS50943">
    <property type="entry name" value="HTH_CROC1"/>
    <property type="match status" value="1"/>
</dbReference>
<reference evidence="2" key="1">
    <citation type="journal article" date="2022" name="Microorganisms">
        <title>Antibiotic Susceptibility, Resistance Gene Determinants and Corresponding Genomic Regions in Lactobacillus amylovorus Isolates Derived from Wild Boars and Domestic Pigs.</title>
        <authorList>
            <person name="Moravkova M."/>
            <person name="Kostovova I."/>
            <person name="Kavanova K."/>
            <person name="Pechar R."/>
            <person name="Stanek S."/>
            <person name="Brychta A."/>
            <person name="Zeman M."/>
            <person name="Kubasova T."/>
        </authorList>
    </citation>
    <scope>NUCLEOTIDE SEQUENCE</scope>
    <source>
        <strain evidence="2">M597B</strain>
    </source>
</reference>
<dbReference type="CDD" id="cd00093">
    <property type="entry name" value="HTH_XRE"/>
    <property type="match status" value="1"/>
</dbReference>
<evidence type="ECO:0000259" key="1">
    <source>
        <dbReference type="PROSITE" id="PS50943"/>
    </source>
</evidence>
<dbReference type="AlphaFoldDB" id="A0AAW6B9F9"/>
<evidence type="ECO:0000313" key="3">
    <source>
        <dbReference type="Proteomes" id="UP001141961"/>
    </source>
</evidence>
<comment type="caution">
    <text evidence="2">The sequence shown here is derived from an EMBL/GenBank/DDBJ whole genome shotgun (WGS) entry which is preliminary data.</text>
</comment>
<dbReference type="EMBL" id="JAOTHD010000005">
    <property type="protein sequence ID" value="MDB6246259.1"/>
    <property type="molecule type" value="Genomic_DNA"/>
</dbReference>
<gene>
    <name evidence="2" type="ORF">ODV14_02675</name>
</gene>
<dbReference type="SMART" id="SM00530">
    <property type="entry name" value="HTH_XRE"/>
    <property type="match status" value="1"/>
</dbReference>